<organism evidence="2">
    <name type="scientific">Tanacetum cinerariifolium</name>
    <name type="common">Dalmatian daisy</name>
    <name type="synonym">Chrysanthemum cinerariifolium</name>
    <dbReference type="NCBI Taxonomy" id="118510"/>
    <lineage>
        <taxon>Eukaryota</taxon>
        <taxon>Viridiplantae</taxon>
        <taxon>Streptophyta</taxon>
        <taxon>Embryophyta</taxon>
        <taxon>Tracheophyta</taxon>
        <taxon>Spermatophyta</taxon>
        <taxon>Magnoliopsida</taxon>
        <taxon>eudicotyledons</taxon>
        <taxon>Gunneridae</taxon>
        <taxon>Pentapetalae</taxon>
        <taxon>asterids</taxon>
        <taxon>campanulids</taxon>
        <taxon>Asterales</taxon>
        <taxon>Asteraceae</taxon>
        <taxon>Asteroideae</taxon>
        <taxon>Anthemideae</taxon>
        <taxon>Anthemidinae</taxon>
        <taxon>Tanacetum</taxon>
    </lineage>
</organism>
<feature type="region of interest" description="Disordered" evidence="1">
    <location>
        <begin position="617"/>
        <end position="671"/>
    </location>
</feature>
<feature type="region of interest" description="Disordered" evidence="1">
    <location>
        <begin position="749"/>
        <end position="790"/>
    </location>
</feature>
<dbReference type="AlphaFoldDB" id="A0A6L2MVM2"/>
<feature type="compositionally biased region" description="Polar residues" evidence="1">
    <location>
        <begin position="621"/>
        <end position="641"/>
    </location>
</feature>
<reference evidence="2" key="1">
    <citation type="journal article" date="2019" name="Sci. Rep.">
        <title>Draft genome of Tanacetum cinerariifolium, the natural source of mosquito coil.</title>
        <authorList>
            <person name="Yamashiro T."/>
            <person name="Shiraishi A."/>
            <person name="Satake H."/>
            <person name="Nakayama K."/>
        </authorList>
    </citation>
    <scope>NUCLEOTIDE SEQUENCE</scope>
</reference>
<comment type="caution">
    <text evidence="2">The sequence shown here is derived from an EMBL/GenBank/DDBJ whole genome shotgun (WGS) entry which is preliminary data.</text>
</comment>
<evidence type="ECO:0000256" key="1">
    <source>
        <dbReference type="SAM" id="MobiDB-lite"/>
    </source>
</evidence>
<feature type="compositionally biased region" description="Polar residues" evidence="1">
    <location>
        <begin position="648"/>
        <end position="660"/>
    </location>
</feature>
<protein>
    <recommendedName>
        <fullName evidence="3">CCHC-type domain-containing protein</fullName>
    </recommendedName>
</protein>
<sequence length="790" mass="89563">MILALMAKAFTLNNTTPTNNNQRSSLNPSNMQIAQPDINMDQDRQMLMVKDNVGNQFRPNTVHNVRNQYGNGNVVSAPAEGNGNGINSNLIRCYNCHGEGHYASNYIVKPRKRDVAYLQQQLQITQKEEAGIQCAQEKFEFITVADAYEETERVKANCILENNLQQASHLVLSLTKLPSMTHMDQLSEQKIDLCYQNPFYLKQAQQKQQSLYNGKVLLEKHDPPAVYDSEEILELTQESRLKMKQLNKEIKPANYTKINHLSGVFVSQTAKSREDLYFSNTSKTANVSKLFSIPNEEFSNDTTPSVARKILNEVKRTIATLPCCQTKNDFGYTQLVVFCSPRVHKIVKDEIFLIVNQVAARVQNFEIQFLREAAKFVRDFKSLAKEADESLSKHKALELKIKSLLRAVVSQDIMSIVQNPSVVDTSNLQTELEHTINPLPQKLKNENVELEFQVQNYEKENAYLKTTYENLFDSINMTRTQTKTIIDSLQTKLHDTIYENAKLRAQLFDKVSEQKDTTRGTSANTKFAKQSIMEKPPSSRPKLYVITPLPKSTAFPKVGEANALSNQVTSNSVPSFQESNVVKNDNMLSPGIFRMNPFKASRVDNFVPNKHVKASVRLKPTTVSQPHVITKNDVNSKTNGFSPKDVKSTTMTKRPQPRNNPKNDKVPSKSKSSWILNNLEKIKENHRNLQSSLNQKHMSSECNNIKLSIRNAKSEVVCAMCKQCLIIVNHDVCVLNYVNDMNSYALNKNENVSNVKNQKKHKPKSGNLKKVSSNERLASPKPSKPRSYVK</sequence>
<evidence type="ECO:0000313" key="2">
    <source>
        <dbReference type="EMBL" id="GEU78056.1"/>
    </source>
</evidence>
<name>A0A6L2MVM2_TANCI</name>
<dbReference type="EMBL" id="BKCJ010007595">
    <property type="protein sequence ID" value="GEU78056.1"/>
    <property type="molecule type" value="Genomic_DNA"/>
</dbReference>
<gene>
    <name evidence="2" type="ORF">Tci_050034</name>
</gene>
<evidence type="ECO:0008006" key="3">
    <source>
        <dbReference type="Google" id="ProtNLM"/>
    </source>
</evidence>
<proteinExistence type="predicted"/>
<accession>A0A6L2MVM2</accession>